<feature type="compositionally biased region" description="Basic residues" evidence="1">
    <location>
        <begin position="152"/>
        <end position="161"/>
    </location>
</feature>
<gene>
    <name evidence="2" type="ORF">FB564_1542</name>
</gene>
<dbReference type="EMBL" id="VFOL01000001">
    <property type="protein sequence ID" value="TQL36446.1"/>
    <property type="molecule type" value="Genomic_DNA"/>
</dbReference>
<dbReference type="AlphaFoldDB" id="A0A542XKU7"/>
<comment type="caution">
    <text evidence="2">The sequence shown here is derived from an EMBL/GenBank/DDBJ whole genome shotgun (WGS) entry which is preliminary data.</text>
</comment>
<name>A0A542XKU7_SALAC</name>
<dbReference type="Proteomes" id="UP000315983">
    <property type="component" value="Unassembled WGS sequence"/>
</dbReference>
<feature type="compositionally biased region" description="Basic and acidic residues" evidence="1">
    <location>
        <begin position="110"/>
        <end position="128"/>
    </location>
</feature>
<evidence type="ECO:0000256" key="1">
    <source>
        <dbReference type="SAM" id="MobiDB-lite"/>
    </source>
</evidence>
<organism evidence="2 3">
    <name type="scientific">Salinispora arenicola</name>
    <dbReference type="NCBI Taxonomy" id="168697"/>
    <lineage>
        <taxon>Bacteria</taxon>
        <taxon>Bacillati</taxon>
        <taxon>Actinomycetota</taxon>
        <taxon>Actinomycetes</taxon>
        <taxon>Micromonosporales</taxon>
        <taxon>Micromonosporaceae</taxon>
        <taxon>Salinispora</taxon>
    </lineage>
</organism>
<protein>
    <submittedName>
        <fullName evidence="2">Uncharacterized protein</fullName>
    </submittedName>
</protein>
<sequence>MAAHRCSIRSTISSISVSRYRTRPVLSRLSRKRTCSLLSVAGMGSARGPPASGRRGRVLSNDVEEVALEHPLVQPPPEKQPADAAIPHQRTAPRNRVTPSEHATPGHQVGPRDRPTPHHRPTPSEHVTRAGAAPGPAQKPAHMDDPTNPRRPPTRPRRLAHPRPTMASQRRPLVNPHHLPPPRLGPHPQHPHHRTGNQPPHTPRRPLWTCRACAQPWPCPEARLLLKAEYHTRQQHLSIYLAGLYHDAMHDLYHLNPHDAPTPHQLFNRFVAWGPFRRSSSEARE</sequence>
<reference evidence="2 3" key="1">
    <citation type="submission" date="2019-06" db="EMBL/GenBank/DDBJ databases">
        <title>Sequencing the genomes of 1000 actinobacteria strains.</title>
        <authorList>
            <person name="Klenk H.-P."/>
        </authorList>
    </citation>
    <scope>NUCLEOTIDE SEQUENCE [LARGE SCALE GENOMIC DNA]</scope>
    <source>
        <strain evidence="2 3">DSM 44819</strain>
    </source>
</reference>
<evidence type="ECO:0000313" key="3">
    <source>
        <dbReference type="Proteomes" id="UP000315983"/>
    </source>
</evidence>
<proteinExistence type="predicted"/>
<accession>A0A542XKU7</accession>
<evidence type="ECO:0000313" key="2">
    <source>
        <dbReference type="EMBL" id="TQL36446.1"/>
    </source>
</evidence>
<feature type="region of interest" description="Disordered" evidence="1">
    <location>
        <begin position="71"/>
        <end position="203"/>
    </location>
</feature>